<evidence type="ECO:0000256" key="1">
    <source>
        <dbReference type="ARBA" id="ARBA00004651"/>
    </source>
</evidence>
<dbReference type="Gene3D" id="3.30.70.1440">
    <property type="entry name" value="Multidrug efflux transporter AcrB pore domain"/>
    <property type="match status" value="1"/>
</dbReference>
<evidence type="ECO:0000256" key="6">
    <source>
        <dbReference type="ARBA" id="ARBA00022692"/>
    </source>
</evidence>
<reference evidence="11 12" key="1">
    <citation type="submission" date="2018-05" db="EMBL/GenBank/DDBJ databases">
        <title>Marinilabilia rubrum sp. nov., isolated from saltern sediment.</title>
        <authorList>
            <person name="Zhang R."/>
        </authorList>
    </citation>
    <scope>NUCLEOTIDE SEQUENCE [LARGE SCALE GENOMIC DNA]</scope>
    <source>
        <strain evidence="11 12">WTE16</strain>
    </source>
</reference>
<dbReference type="GO" id="GO:0015562">
    <property type="term" value="F:efflux transmembrane transporter activity"/>
    <property type="evidence" value="ECO:0007669"/>
    <property type="project" value="InterPro"/>
</dbReference>
<feature type="transmembrane region" description="Helical" evidence="10">
    <location>
        <begin position="367"/>
        <end position="387"/>
    </location>
</feature>
<dbReference type="PANTHER" id="PTHR32063:SF24">
    <property type="entry name" value="CATION EFFLUX SYSTEM (ACRB_ACRD_ACRF FAMILY)"/>
    <property type="match status" value="1"/>
</dbReference>
<dbReference type="Proteomes" id="UP000244956">
    <property type="component" value="Unassembled WGS sequence"/>
</dbReference>
<dbReference type="InterPro" id="IPR001036">
    <property type="entry name" value="Acrflvin-R"/>
</dbReference>
<dbReference type="PRINTS" id="PR00702">
    <property type="entry name" value="ACRIFLAVINRP"/>
</dbReference>
<dbReference type="OrthoDB" id="9758757at2"/>
<dbReference type="Gene3D" id="1.20.1600.10">
    <property type="entry name" value="Outer membrane efflux proteins (OEP)"/>
    <property type="match status" value="1"/>
</dbReference>
<evidence type="ECO:0000256" key="4">
    <source>
        <dbReference type="ARBA" id="ARBA00022448"/>
    </source>
</evidence>
<dbReference type="GO" id="GO:0005886">
    <property type="term" value="C:plasma membrane"/>
    <property type="evidence" value="ECO:0007669"/>
    <property type="project" value="UniProtKB-SubCell"/>
</dbReference>
<name>A0A2U2B547_9BACT</name>
<dbReference type="Gene3D" id="1.20.1640.10">
    <property type="entry name" value="Multidrug efflux transporter AcrB transmembrane domain"/>
    <property type="match status" value="2"/>
</dbReference>
<dbReference type="Gene3D" id="3.30.70.1320">
    <property type="entry name" value="Multidrug efflux transporter AcrB pore domain like"/>
    <property type="match status" value="1"/>
</dbReference>
<keyword evidence="6 10" id="KW-0812">Transmembrane</keyword>
<feature type="transmembrane region" description="Helical" evidence="10">
    <location>
        <begin position="1061"/>
        <end position="1079"/>
    </location>
</feature>
<dbReference type="SUPFAM" id="SSF82866">
    <property type="entry name" value="Multidrug efflux transporter AcrB transmembrane domain"/>
    <property type="match status" value="2"/>
</dbReference>
<dbReference type="NCBIfam" id="TIGR00914">
    <property type="entry name" value="2A0601"/>
    <property type="match status" value="1"/>
</dbReference>
<dbReference type="GO" id="GO:0008324">
    <property type="term" value="F:monoatomic cation transmembrane transporter activity"/>
    <property type="evidence" value="ECO:0007669"/>
    <property type="project" value="InterPro"/>
</dbReference>
<dbReference type="SUPFAM" id="SSF82714">
    <property type="entry name" value="Multidrug efflux transporter AcrB TolC docking domain, DN and DC subdomains"/>
    <property type="match status" value="2"/>
</dbReference>
<dbReference type="Gene3D" id="3.30.2090.10">
    <property type="entry name" value="Multidrug efflux transporter AcrB TolC docking domain, DN and DC subdomains"/>
    <property type="match status" value="2"/>
</dbReference>
<organism evidence="11 12">
    <name type="scientific">Marinilabilia rubra</name>
    <dbReference type="NCBI Taxonomy" id="2162893"/>
    <lineage>
        <taxon>Bacteria</taxon>
        <taxon>Pseudomonadati</taxon>
        <taxon>Bacteroidota</taxon>
        <taxon>Bacteroidia</taxon>
        <taxon>Marinilabiliales</taxon>
        <taxon>Marinilabiliaceae</taxon>
        <taxon>Marinilabilia</taxon>
    </lineage>
</organism>
<dbReference type="RefSeq" id="WP_109265695.1">
    <property type="nucleotide sequence ID" value="NZ_QEWP01000018.1"/>
</dbReference>
<keyword evidence="12" id="KW-1185">Reference proteome</keyword>
<comment type="subcellular location">
    <subcellularLocation>
        <location evidence="1">Cell membrane</location>
        <topology evidence="1">Multi-pass membrane protein</topology>
    </subcellularLocation>
</comment>
<feature type="transmembrane region" description="Helical" evidence="10">
    <location>
        <begin position="978"/>
        <end position="999"/>
    </location>
</feature>
<dbReference type="EMBL" id="QEWP01000018">
    <property type="protein sequence ID" value="PWD98201.1"/>
    <property type="molecule type" value="Genomic_DNA"/>
</dbReference>
<dbReference type="GO" id="GO:0042910">
    <property type="term" value="F:xenobiotic transmembrane transporter activity"/>
    <property type="evidence" value="ECO:0007669"/>
    <property type="project" value="TreeGrafter"/>
</dbReference>
<dbReference type="InterPro" id="IPR003423">
    <property type="entry name" value="OMP_efflux"/>
</dbReference>
<feature type="transmembrane region" description="Helical" evidence="10">
    <location>
        <begin position="881"/>
        <end position="900"/>
    </location>
</feature>
<comment type="similarity">
    <text evidence="3">Belongs to the resistance-nodulation-cell division (RND) (TC 2.A.6) family.</text>
</comment>
<feature type="coiled-coil region" evidence="9">
    <location>
        <begin position="1232"/>
        <end position="1266"/>
    </location>
</feature>
<dbReference type="SUPFAM" id="SSF56954">
    <property type="entry name" value="Outer membrane efflux proteins (OEP)"/>
    <property type="match status" value="1"/>
</dbReference>
<dbReference type="PANTHER" id="PTHR32063">
    <property type="match status" value="1"/>
</dbReference>
<feature type="transmembrane region" description="Helical" evidence="10">
    <location>
        <begin position="907"/>
        <end position="926"/>
    </location>
</feature>
<feature type="transmembrane region" description="Helical" evidence="10">
    <location>
        <begin position="453"/>
        <end position="471"/>
    </location>
</feature>
<evidence type="ECO:0000256" key="9">
    <source>
        <dbReference type="SAM" id="Coils"/>
    </source>
</evidence>
<evidence type="ECO:0000313" key="11">
    <source>
        <dbReference type="EMBL" id="PWD98201.1"/>
    </source>
</evidence>
<evidence type="ECO:0000313" key="12">
    <source>
        <dbReference type="Proteomes" id="UP000244956"/>
    </source>
</evidence>
<feature type="transmembrane region" description="Helical" evidence="10">
    <location>
        <begin position="932"/>
        <end position="957"/>
    </location>
</feature>
<feature type="transmembrane region" description="Helical" evidence="10">
    <location>
        <begin position="483"/>
        <end position="508"/>
    </location>
</feature>
<dbReference type="Gene3D" id="3.30.70.1430">
    <property type="entry name" value="Multidrug efflux transporter AcrB pore domain"/>
    <property type="match status" value="2"/>
</dbReference>
<evidence type="ECO:0000256" key="3">
    <source>
        <dbReference type="ARBA" id="ARBA00010942"/>
    </source>
</evidence>
<feature type="transmembrane region" description="Helical" evidence="10">
    <location>
        <begin position="12"/>
        <end position="32"/>
    </location>
</feature>
<comment type="caution">
    <text evidence="11">The sequence shown here is derived from an EMBL/GenBank/DDBJ whole genome shotgun (WGS) entry which is preliminary data.</text>
</comment>
<keyword evidence="8 10" id="KW-0472">Membrane</keyword>
<keyword evidence="5" id="KW-1003">Cell membrane</keyword>
<proteinExistence type="inferred from homology"/>
<evidence type="ECO:0000256" key="2">
    <source>
        <dbReference type="ARBA" id="ARBA00007613"/>
    </source>
</evidence>
<evidence type="ECO:0000256" key="10">
    <source>
        <dbReference type="SAM" id="Phobius"/>
    </source>
</evidence>
<feature type="transmembrane region" description="Helical" evidence="10">
    <location>
        <begin position="393"/>
        <end position="417"/>
    </location>
</feature>
<dbReference type="SUPFAM" id="SSF82693">
    <property type="entry name" value="Multidrug efflux transporter AcrB pore domain, PN1, PN2, PC1 and PC2 subdomains"/>
    <property type="match status" value="3"/>
</dbReference>
<feature type="transmembrane region" description="Helical" evidence="10">
    <location>
        <begin position="540"/>
        <end position="559"/>
    </location>
</feature>
<keyword evidence="4" id="KW-0813">Transport</keyword>
<dbReference type="Pfam" id="PF02321">
    <property type="entry name" value="OEP"/>
    <property type="match status" value="1"/>
</dbReference>
<sequence length="1462" mass="162722">MINKIIAFSIKNKFIVGLFILAWIGWGTYAMFNLPLNTVPDLTNNQVKVTTYAPDLATEEIERLITYPIELEMGNLPGLTEIRSKSKFGLSDITLVFKDDMGMYKPRQLVSEKLKSAAQKLPAGVGEPSMGPLTSGLGEIYQYVISAKDGYGNQFPATDLREIQDWIVKKELINIPGVVGVNTMGGYLKQYEVAVQPDRLRSYNLTITDIFDALKKNNANTGGSYIEKNRRAYFIRGEGLTTSLEDIRSTVIRLQNGTPLRIGDVATVKYGHAPRFGAFTYNGKGEAVGGKVMMLRGENPAEVIANVKERLPRVKDALPEGVQIEPFLDRSTLISETTGTVVENLALGALIVIFVLVLLMGNLRSGLITASVIPLSLLFALGIMYTFDLSANLISLGAVDFGIIIDGAVIIIEFVVFQISQRVNTLRKLEGKPLRNKINEITYWSSGRMMRTAIFGQLIILIVFVPILTLTGQEGKMFRPMAITFGMALIGAIILCLTYVPMMAAWILRPEKSNKPNLADKIIGRIRRGYQKMLGLALRYRYAVTGGIVLLFVLALVAFTRLGAVFIPQLDEGDFAIHPILQPGTSLTETVEINTKLERILLEHFPDEVEQVATKIGTGEIPTDPMSLEMAKMIINLTPKDEWVKAETKDELEAAMKNEMSAAVPGVSFFFAQPVEMLFNHLLTGSSADVLLNIYGEDLDTLYHYGMKARAIIEDVPGVGDLNVQKVIGLPQLVVSYDRDKLARYGLDIETVNRTIQTAYSGARAGIIYEGERQFSQVVRLDDQHRNDPAAIGDLYLKRPNGDQVRLDEVADIKMQAGPAAISRESVKRKLEVGVNIGDRDTESFVEEVQRELNARLNLPKGYNISYAGDFQSLKSAKQRLSWVVPLVLAFIFILLYFTFGSSRQALLVFSAVPLAAIGGVFSLWIRDMPFSISAGVGFIALFGIAVLNGVVLMSFFNELKAEGVSNVFRRVYHGTDMRLRPVILTALTDALGFLPMAVSASSGAEVQRPLATVVVGGLITATLLTLFLLPIIYTFKGGRVRIPSLNQVLGKNNRSKSHNMKATLSVLIIALMIFPHSVKGQTNANSPQKVSLEEAIEMAITNHPDIKSGQMGVERQRKEKTAAFDLPDTKVAYESENEGSGRHTWSVEQEFDNPIEYAKRGKLANRRIELSQNRMRQLKQLVVRDVKKAFNAVLFAGEKLKLMDELEHYFSELNEAGELKYQTGDISYLEKVSAQSKFKAIKLQKKEAEAELKNARNQLQKAVFTNVPVRTKDTALAEYSVNIDTLGQVPGNNPDLLISEGIIETARAESKARRAVSWPDPFVRFSKTEINGGDSFNAFEVGVKFPIDFWGENGRNQSAKIQAQIVVQEEMSFHKDIETEFLNLVNDLENYQDQLDFYNESRLKEARLISRNAFFQYKAGNIDYLQYVQYFDQSTGIQLDYLQVLKKYNDAAIELEYMVGR</sequence>
<feature type="transmembrane region" description="Helical" evidence="10">
    <location>
        <begin position="341"/>
        <end position="360"/>
    </location>
</feature>
<dbReference type="InterPro" id="IPR027463">
    <property type="entry name" value="AcrB_DN_DC_subdom"/>
</dbReference>
<dbReference type="Pfam" id="PF00873">
    <property type="entry name" value="ACR_tran"/>
    <property type="match status" value="1"/>
</dbReference>
<feature type="transmembrane region" description="Helical" evidence="10">
    <location>
        <begin position="1011"/>
        <end position="1036"/>
    </location>
</feature>
<evidence type="ECO:0000256" key="8">
    <source>
        <dbReference type="ARBA" id="ARBA00023136"/>
    </source>
</evidence>
<comment type="similarity">
    <text evidence="2">Belongs to the outer membrane factor (OMF) (TC 1.B.17) family.</text>
</comment>
<evidence type="ECO:0000256" key="7">
    <source>
        <dbReference type="ARBA" id="ARBA00022989"/>
    </source>
</evidence>
<feature type="coiled-coil region" evidence="9">
    <location>
        <begin position="1375"/>
        <end position="1402"/>
    </location>
</feature>
<accession>A0A2U2B547</accession>
<keyword evidence="9" id="KW-0175">Coiled coil</keyword>
<evidence type="ECO:0000256" key="5">
    <source>
        <dbReference type="ARBA" id="ARBA00022475"/>
    </source>
</evidence>
<keyword evidence="7 10" id="KW-1133">Transmembrane helix</keyword>
<gene>
    <name evidence="11" type="ORF">DDZ16_17060</name>
</gene>
<protein>
    <submittedName>
        <fullName evidence="11">CusA/CzcA family heavy metal efflux RND transporter</fullName>
    </submittedName>
</protein>
<dbReference type="InterPro" id="IPR004763">
    <property type="entry name" value="CusA-like"/>
</dbReference>